<dbReference type="InterPro" id="IPR008271">
    <property type="entry name" value="Ser/Thr_kinase_AS"/>
</dbReference>
<evidence type="ECO:0000313" key="14">
    <source>
        <dbReference type="Proteomes" id="UP001527925"/>
    </source>
</evidence>
<dbReference type="InterPro" id="IPR017892">
    <property type="entry name" value="Pkinase_C"/>
</dbReference>
<dbReference type="SUPFAM" id="SSF56112">
    <property type="entry name" value="Protein kinase-like (PK-like)"/>
    <property type="match status" value="1"/>
</dbReference>
<dbReference type="PRINTS" id="PR01576">
    <property type="entry name" value="PDEFORMYLASE"/>
</dbReference>
<keyword evidence="4" id="KW-0597">Phosphoprotein</keyword>
<sequence length="715" mass="81467">MRRRKTSPEVLRAGHPALRARSLPVKLEDLKSPAFLKIVRDMDAVFDSWQPLHPVLGLAASQLGHPICLIAYQLIDKQLLREKRIDKPIERTFVVNPVMRIMDRTPPEKWEAEYEFCESIPYYSGLVRRANHVFLEGVDLHGKSVGVNAKGVLARVIQHEMDHLEGIMFPDKMEKHSLRHDDAKWTLLWTTGWCRTNPVKGKLHVRVVEARNLLFPSALSRPYCIIEYDQNECVTREAIAVNGCSDPDAAAAFGSLPASPLGPPNEDGAMGLYPTWRHETSFDVTHLDSDITITIWDRNGTGEEIFLGMMKIRPPMMDDKLHDNWFRLLQRQVKEKIRGDIRVQIRFEAVEGKPLSASDFELLKVIGKGSFGKVLQVRKKDTGRIYAMKVLIKKDIVERQEVQHTLSERNVLIKASHPFLVGLKHSFQTPEKLYLVLDYKNGGELFYYLQRETAFSEQRAKFYICELILALEHLHRYNIIYRDLKPENILLDCHGHIALTDFGLCKENVAYDQTTNTFCGTSEYLAPEVLLGQGYGKAVDWWSLGILFYEMTIGLPPFYSENTNVMYERILGHQLEFPQGYPPLAASFCQALIERDPKKRLGAGPEDAEEIKRHPYLADVDWKHMLKRRVRPPFKPKVESEMDTTNFDPAFTNSIPVDSVHDGGALSETLQENFKGFTFTNENQHMGNSVVSVGSAMSMSTSSTSGILTGRLRSQ</sequence>
<comment type="caution">
    <text evidence="13">The sequence shown here is derived from an EMBL/GenBank/DDBJ whole genome shotgun (WGS) entry which is preliminary data.</text>
</comment>
<feature type="domain" description="AGC-kinase C-terminal" evidence="12">
    <location>
        <begin position="618"/>
        <end position="689"/>
    </location>
</feature>
<evidence type="ECO:0000259" key="11">
    <source>
        <dbReference type="PROSITE" id="PS50011"/>
    </source>
</evidence>
<feature type="domain" description="C2" evidence="10">
    <location>
        <begin position="179"/>
        <end position="326"/>
    </location>
</feature>
<dbReference type="InterPro" id="IPR000008">
    <property type="entry name" value="C2_dom"/>
</dbReference>
<dbReference type="PROSITE" id="PS50004">
    <property type="entry name" value="C2"/>
    <property type="match status" value="1"/>
</dbReference>
<keyword evidence="3" id="KW-0723">Serine/threonine-protein kinase</keyword>
<evidence type="ECO:0000256" key="5">
    <source>
        <dbReference type="ARBA" id="ARBA00022679"/>
    </source>
</evidence>
<dbReference type="InterPro" id="IPR011009">
    <property type="entry name" value="Kinase-like_dom_sf"/>
</dbReference>
<dbReference type="Gene3D" id="2.60.40.150">
    <property type="entry name" value="C2 domain"/>
    <property type="match status" value="1"/>
</dbReference>
<dbReference type="Gene3D" id="3.90.45.10">
    <property type="entry name" value="Peptide deformylase"/>
    <property type="match status" value="1"/>
</dbReference>
<dbReference type="Pfam" id="PF00433">
    <property type="entry name" value="Pkinase_C"/>
    <property type="match status" value="1"/>
</dbReference>
<evidence type="ECO:0000256" key="6">
    <source>
        <dbReference type="ARBA" id="ARBA00022741"/>
    </source>
</evidence>
<dbReference type="EC" id="3.5.1.88" evidence="2"/>
<keyword evidence="6 9" id="KW-0547">Nucleotide-binding</keyword>
<evidence type="ECO:0000313" key="13">
    <source>
        <dbReference type="EMBL" id="KAL2913684.1"/>
    </source>
</evidence>
<gene>
    <name evidence="13" type="primary">SCH9_1</name>
    <name evidence="13" type="ORF">HK105_206844</name>
</gene>
<evidence type="ECO:0000256" key="9">
    <source>
        <dbReference type="PROSITE-ProRule" id="PRU10141"/>
    </source>
</evidence>
<evidence type="ECO:0000259" key="10">
    <source>
        <dbReference type="PROSITE" id="PS50004"/>
    </source>
</evidence>
<reference evidence="13 14" key="1">
    <citation type="submission" date="2023-09" db="EMBL/GenBank/DDBJ databases">
        <title>Pangenome analysis of Batrachochytrium dendrobatidis and related Chytrids.</title>
        <authorList>
            <person name="Yacoub M.N."/>
            <person name="Stajich J.E."/>
            <person name="James T.Y."/>
        </authorList>
    </citation>
    <scope>NUCLEOTIDE SEQUENCE [LARGE SCALE GENOMIC DNA]</scope>
    <source>
        <strain evidence="13 14">JEL0888</strain>
    </source>
</reference>
<dbReference type="Proteomes" id="UP001527925">
    <property type="component" value="Unassembled WGS sequence"/>
</dbReference>
<dbReference type="HAMAP" id="MF_00163">
    <property type="entry name" value="Pep_deformylase"/>
    <property type="match status" value="1"/>
</dbReference>
<dbReference type="EMBL" id="JADGIZ020000043">
    <property type="protein sequence ID" value="KAL2913684.1"/>
    <property type="molecule type" value="Genomic_DNA"/>
</dbReference>
<dbReference type="SMART" id="SM00220">
    <property type="entry name" value="S_TKc"/>
    <property type="match status" value="1"/>
</dbReference>
<dbReference type="Pfam" id="PF01327">
    <property type="entry name" value="Pep_deformylase"/>
    <property type="match status" value="1"/>
</dbReference>
<dbReference type="Gene3D" id="1.10.510.10">
    <property type="entry name" value="Transferase(Phosphotransferase) domain 1"/>
    <property type="match status" value="1"/>
</dbReference>
<dbReference type="PANTHER" id="PTHR24351">
    <property type="entry name" value="RIBOSOMAL PROTEIN S6 KINASE"/>
    <property type="match status" value="1"/>
</dbReference>
<dbReference type="GO" id="GO:0004674">
    <property type="term" value="F:protein serine/threonine kinase activity"/>
    <property type="evidence" value="ECO:0007669"/>
    <property type="project" value="UniProtKB-EC"/>
</dbReference>
<dbReference type="Pfam" id="PF00069">
    <property type="entry name" value="Pkinase"/>
    <property type="match status" value="1"/>
</dbReference>
<dbReference type="PROSITE" id="PS51285">
    <property type="entry name" value="AGC_KINASE_CTER"/>
    <property type="match status" value="1"/>
</dbReference>
<dbReference type="InterPro" id="IPR000719">
    <property type="entry name" value="Prot_kinase_dom"/>
</dbReference>
<feature type="binding site" evidence="9">
    <location>
        <position position="394"/>
    </location>
    <ligand>
        <name>ATP</name>
        <dbReference type="ChEBI" id="CHEBI:30616"/>
    </ligand>
</feature>
<dbReference type="SMART" id="SM00239">
    <property type="entry name" value="C2"/>
    <property type="match status" value="1"/>
</dbReference>
<evidence type="ECO:0000259" key="12">
    <source>
        <dbReference type="PROSITE" id="PS51285"/>
    </source>
</evidence>
<keyword evidence="5 13" id="KW-0808">Transferase</keyword>
<dbReference type="InterPro" id="IPR023635">
    <property type="entry name" value="Peptide_deformylase"/>
</dbReference>
<dbReference type="PROSITE" id="PS00107">
    <property type="entry name" value="PROTEIN_KINASE_ATP"/>
    <property type="match status" value="1"/>
</dbReference>
<dbReference type="PROSITE" id="PS00108">
    <property type="entry name" value="PROTEIN_KINASE_ST"/>
    <property type="match status" value="1"/>
</dbReference>
<dbReference type="CDD" id="cd11651">
    <property type="entry name" value="YPK1_N_like"/>
    <property type="match status" value="1"/>
</dbReference>
<dbReference type="InterPro" id="IPR000961">
    <property type="entry name" value="AGC-kinase_C"/>
</dbReference>
<feature type="domain" description="Protein kinase" evidence="11">
    <location>
        <begin position="360"/>
        <end position="617"/>
    </location>
</feature>
<keyword evidence="7 13" id="KW-0418">Kinase</keyword>
<evidence type="ECO:0000256" key="7">
    <source>
        <dbReference type="ARBA" id="ARBA00022777"/>
    </source>
</evidence>
<name>A0ABR4N2G1_9FUNG</name>
<dbReference type="InterPro" id="IPR036821">
    <property type="entry name" value="Peptide_deformylase_sf"/>
</dbReference>
<keyword evidence="8 9" id="KW-0067">ATP-binding</keyword>
<organism evidence="13 14">
    <name type="scientific">Polyrhizophydium stewartii</name>
    <dbReference type="NCBI Taxonomy" id="2732419"/>
    <lineage>
        <taxon>Eukaryota</taxon>
        <taxon>Fungi</taxon>
        <taxon>Fungi incertae sedis</taxon>
        <taxon>Chytridiomycota</taxon>
        <taxon>Chytridiomycota incertae sedis</taxon>
        <taxon>Chytridiomycetes</taxon>
        <taxon>Rhizophydiales</taxon>
        <taxon>Rhizophydiales incertae sedis</taxon>
        <taxon>Polyrhizophydium</taxon>
    </lineage>
</organism>
<dbReference type="Gene3D" id="3.30.200.20">
    <property type="entry name" value="Phosphorylase Kinase, domain 1"/>
    <property type="match status" value="1"/>
</dbReference>
<evidence type="ECO:0000256" key="4">
    <source>
        <dbReference type="ARBA" id="ARBA00022553"/>
    </source>
</evidence>
<dbReference type="Pfam" id="PF00168">
    <property type="entry name" value="C2"/>
    <property type="match status" value="2"/>
</dbReference>
<keyword evidence="14" id="KW-1185">Reference proteome</keyword>
<proteinExistence type="inferred from homology"/>
<evidence type="ECO:0000256" key="8">
    <source>
        <dbReference type="ARBA" id="ARBA00022840"/>
    </source>
</evidence>
<dbReference type="InterPro" id="IPR017441">
    <property type="entry name" value="Protein_kinase_ATP_BS"/>
</dbReference>
<dbReference type="InterPro" id="IPR035892">
    <property type="entry name" value="C2_domain_sf"/>
</dbReference>
<evidence type="ECO:0000256" key="3">
    <source>
        <dbReference type="ARBA" id="ARBA00022527"/>
    </source>
</evidence>
<dbReference type="SUPFAM" id="SSF49562">
    <property type="entry name" value="C2 domain (Calcium/lipid-binding domain, CaLB)"/>
    <property type="match status" value="1"/>
</dbReference>
<dbReference type="SMART" id="SM00133">
    <property type="entry name" value="S_TK_X"/>
    <property type="match status" value="1"/>
</dbReference>
<dbReference type="SUPFAM" id="SSF56420">
    <property type="entry name" value="Peptide deformylase"/>
    <property type="match status" value="1"/>
</dbReference>
<accession>A0ABR4N2G1</accession>
<evidence type="ECO:0000256" key="2">
    <source>
        <dbReference type="ARBA" id="ARBA00012175"/>
    </source>
</evidence>
<evidence type="ECO:0000256" key="1">
    <source>
        <dbReference type="ARBA" id="ARBA00010759"/>
    </source>
</evidence>
<comment type="similarity">
    <text evidence="1">Belongs to the polypeptide deformylase family.</text>
</comment>
<dbReference type="PROSITE" id="PS50011">
    <property type="entry name" value="PROTEIN_KINASE_DOM"/>
    <property type="match status" value="1"/>
</dbReference>
<dbReference type="CDD" id="cd00487">
    <property type="entry name" value="Pep_deformylase"/>
    <property type="match status" value="1"/>
</dbReference>
<protein>
    <recommendedName>
        <fullName evidence="2">peptide deformylase</fullName>
        <ecNumber evidence="2">3.5.1.88</ecNumber>
    </recommendedName>
</protein>